<reference evidence="3" key="1">
    <citation type="journal article" date="2019" name="Int. J. Syst. Evol. Microbiol.">
        <title>The Global Catalogue of Microorganisms (GCM) 10K type strain sequencing project: providing services to taxonomists for standard genome sequencing and annotation.</title>
        <authorList>
            <consortium name="The Broad Institute Genomics Platform"/>
            <consortium name="The Broad Institute Genome Sequencing Center for Infectious Disease"/>
            <person name="Wu L."/>
            <person name="Ma J."/>
        </authorList>
    </citation>
    <scope>NUCLEOTIDE SEQUENCE [LARGE SCALE GENOMIC DNA]</scope>
    <source>
        <strain evidence="3">CGMCC 1.12931</strain>
    </source>
</reference>
<name>A0ABQ1SFI9_9FLAO</name>
<gene>
    <name evidence="2" type="ORF">GCM10010832_14820</name>
</gene>
<protein>
    <recommendedName>
        <fullName evidence="4">Plasmid stabilization system protein ParE</fullName>
    </recommendedName>
</protein>
<dbReference type="InterPro" id="IPR035093">
    <property type="entry name" value="RelE/ParE_toxin_dom_sf"/>
</dbReference>
<keyword evidence="3" id="KW-1185">Reference proteome</keyword>
<sequence length="98" mass="11770">MARKKIIWSDIAKAEFKENLEFYTERNKSAEYSLKLLAKTENLLNTLAESEFIGRLTSNRKTRVIPMSVFLIFYEIHKDTIEIVSFWDNRQDNFKRKF</sequence>
<dbReference type="Gene3D" id="3.30.2310.20">
    <property type="entry name" value="RelE-like"/>
    <property type="match status" value="1"/>
</dbReference>
<evidence type="ECO:0008006" key="4">
    <source>
        <dbReference type="Google" id="ProtNLM"/>
    </source>
</evidence>
<evidence type="ECO:0000313" key="3">
    <source>
        <dbReference type="Proteomes" id="UP000599179"/>
    </source>
</evidence>
<comment type="caution">
    <text evidence="2">The sequence shown here is derived from an EMBL/GenBank/DDBJ whole genome shotgun (WGS) entry which is preliminary data.</text>
</comment>
<dbReference type="Pfam" id="PF05016">
    <property type="entry name" value="ParE_toxin"/>
    <property type="match status" value="1"/>
</dbReference>
<evidence type="ECO:0000256" key="1">
    <source>
        <dbReference type="ARBA" id="ARBA00022649"/>
    </source>
</evidence>
<dbReference type="RefSeq" id="WP_188458473.1">
    <property type="nucleotide sequence ID" value="NZ_BMGM01000006.1"/>
</dbReference>
<dbReference type="InterPro" id="IPR007712">
    <property type="entry name" value="RelE/ParE_toxin"/>
</dbReference>
<organism evidence="2 3">
    <name type="scientific">Psychroflexus planctonicus</name>
    <dbReference type="NCBI Taxonomy" id="1526575"/>
    <lineage>
        <taxon>Bacteria</taxon>
        <taxon>Pseudomonadati</taxon>
        <taxon>Bacteroidota</taxon>
        <taxon>Flavobacteriia</taxon>
        <taxon>Flavobacteriales</taxon>
        <taxon>Flavobacteriaceae</taxon>
        <taxon>Psychroflexus</taxon>
    </lineage>
</organism>
<accession>A0ABQ1SFI9</accession>
<evidence type="ECO:0000313" key="2">
    <source>
        <dbReference type="EMBL" id="GGE35687.1"/>
    </source>
</evidence>
<dbReference type="Proteomes" id="UP000599179">
    <property type="component" value="Unassembled WGS sequence"/>
</dbReference>
<dbReference type="EMBL" id="BMGM01000006">
    <property type="protein sequence ID" value="GGE35687.1"/>
    <property type="molecule type" value="Genomic_DNA"/>
</dbReference>
<proteinExistence type="predicted"/>
<keyword evidence="1" id="KW-1277">Toxin-antitoxin system</keyword>